<dbReference type="Pfam" id="PF00990">
    <property type="entry name" value="GGDEF"/>
    <property type="match status" value="1"/>
</dbReference>
<dbReference type="Gene3D" id="3.30.70.270">
    <property type="match status" value="1"/>
</dbReference>
<dbReference type="SMART" id="SM00267">
    <property type="entry name" value="GGDEF"/>
    <property type="match status" value="1"/>
</dbReference>
<dbReference type="Gene3D" id="3.30.450.20">
    <property type="entry name" value="PAS domain"/>
    <property type="match status" value="1"/>
</dbReference>
<gene>
    <name evidence="6" type="ORF">YH65_05775</name>
</gene>
<dbReference type="InterPro" id="IPR035919">
    <property type="entry name" value="EAL_sf"/>
</dbReference>
<evidence type="ECO:0008006" key="8">
    <source>
        <dbReference type="Google" id="ProtNLM"/>
    </source>
</evidence>
<keyword evidence="7" id="KW-1185">Reference proteome</keyword>
<dbReference type="SUPFAM" id="SSF141868">
    <property type="entry name" value="EAL domain-like"/>
    <property type="match status" value="1"/>
</dbReference>
<dbReference type="PANTHER" id="PTHR44757">
    <property type="entry name" value="DIGUANYLATE CYCLASE DGCP"/>
    <property type="match status" value="1"/>
</dbReference>
<dbReference type="PROSITE" id="PS50883">
    <property type="entry name" value="EAL"/>
    <property type="match status" value="1"/>
</dbReference>
<dbReference type="InterPro" id="IPR000014">
    <property type="entry name" value="PAS"/>
</dbReference>
<dbReference type="CDD" id="cd01949">
    <property type="entry name" value="GGDEF"/>
    <property type="match status" value="1"/>
</dbReference>
<dbReference type="PROSITE" id="PS50113">
    <property type="entry name" value="PAC"/>
    <property type="match status" value="1"/>
</dbReference>
<reference evidence="7" key="2">
    <citation type="journal article" date="2017" name="Stand. Genomic Sci.">
        <title>Complete genome sequence of the sulfur-oxidizing chemolithoautotrophic Sulfurovum lithotrophicum 42BKTT.</title>
        <authorList>
            <person name="Jeon W."/>
            <person name="Priscilla L."/>
            <person name="Park G."/>
            <person name="Lee H."/>
            <person name="Lee N."/>
            <person name="Lee D."/>
            <person name="Kwon H."/>
            <person name="Ahn I."/>
            <person name="Lee C."/>
            <person name="Lee H."/>
            <person name="Ahn J."/>
        </authorList>
    </citation>
    <scope>NUCLEOTIDE SEQUENCE [LARGE SCALE GENOMIC DNA]</scope>
    <source>
        <strain evidence="7">ATCC BAA-797 / 42BKT</strain>
    </source>
</reference>
<dbReference type="PANTHER" id="PTHR44757:SF2">
    <property type="entry name" value="BIOFILM ARCHITECTURE MAINTENANCE PROTEIN MBAA"/>
    <property type="match status" value="1"/>
</dbReference>
<organism evidence="6 7">
    <name type="scientific">Sulfurovum lithotrophicum</name>
    <dbReference type="NCBI Taxonomy" id="206403"/>
    <lineage>
        <taxon>Bacteria</taxon>
        <taxon>Pseudomonadati</taxon>
        <taxon>Campylobacterota</taxon>
        <taxon>Epsilonproteobacteria</taxon>
        <taxon>Campylobacterales</taxon>
        <taxon>Sulfurovaceae</taxon>
        <taxon>Sulfurovum</taxon>
    </lineage>
</organism>
<dbReference type="Proteomes" id="UP000034444">
    <property type="component" value="Chromosome"/>
</dbReference>
<evidence type="ECO:0000313" key="6">
    <source>
        <dbReference type="EMBL" id="AKF25973.1"/>
    </source>
</evidence>
<dbReference type="SUPFAM" id="SSF55785">
    <property type="entry name" value="PYP-like sensor domain (PAS domain)"/>
    <property type="match status" value="1"/>
</dbReference>
<dbReference type="AlphaFoldDB" id="A0A7U4M328"/>
<evidence type="ECO:0000259" key="4">
    <source>
        <dbReference type="PROSITE" id="PS50883"/>
    </source>
</evidence>
<dbReference type="InterPro" id="IPR035965">
    <property type="entry name" value="PAS-like_dom_sf"/>
</dbReference>
<comment type="catalytic activity">
    <reaction evidence="1">
        <text>3',3'-c-di-GMP + H2O = 5'-phosphoguanylyl(3'-&gt;5')guanosine + H(+)</text>
        <dbReference type="Rhea" id="RHEA:24902"/>
        <dbReference type="ChEBI" id="CHEBI:15377"/>
        <dbReference type="ChEBI" id="CHEBI:15378"/>
        <dbReference type="ChEBI" id="CHEBI:58754"/>
        <dbReference type="ChEBI" id="CHEBI:58805"/>
        <dbReference type="EC" id="3.1.4.52"/>
    </reaction>
    <physiologicalReaction direction="left-to-right" evidence="1">
        <dbReference type="Rhea" id="RHEA:24903"/>
    </physiologicalReaction>
</comment>
<feature type="domain" description="PAC" evidence="3">
    <location>
        <begin position="49"/>
        <end position="101"/>
    </location>
</feature>
<feature type="domain" description="EAL" evidence="4">
    <location>
        <begin position="282"/>
        <end position="534"/>
    </location>
</feature>
<evidence type="ECO:0000256" key="1">
    <source>
        <dbReference type="ARBA" id="ARBA00051114"/>
    </source>
</evidence>
<sequence>MIHWNHGATELLGYDASEMIGRNIDILYPEDELKKARWIKMQTLLYGSYRDQIRKQTKEGKVIYTDVSASVLRDEKNRIVGITRYSQDITQKKEIEEALLEQTKKLNFQAYHDPLTQLPNRTLFNDRLQQTIVYAQRHQESFGVFFIDLDNFKQINDTLGHYMGDEVLKIVAKRLIKCVREEDTLSRLGGDEFTLLVHELATPESAAKVAEKIMDAMKEPIVIDHQTLHVTVSIGISLYPRDAINMHDLLKYADIAMYKAKEEGRNNYQFYSSKMMNIALKKATMEKELRRAIEENELLVYYQPQIDARNRSLVGVEALVRWDHPEKGLVPPDAFIPLAEETGLIKDLDHYVMCQAMSDMVEWQQMGLAPGILSLNLSISQLMKNDFFFKLQKTLLETGFKVKWLTFEITENQVMLNPKRSIKKLTMLNQMGVKISIDDFGTGYSSLAYLKRFPVDKLKIDKSFIHDLPYNAEDCAITNAVIALAESLQLEIIAEGVEQRDQVRYLLEQGCYIIQGYHYSRPLPKKEMTEYLQR</sequence>
<dbReference type="SUPFAM" id="SSF55073">
    <property type="entry name" value="Nucleotide cyclase"/>
    <property type="match status" value="1"/>
</dbReference>
<name>A0A7U4M328_9BACT</name>
<feature type="domain" description="GGDEF" evidence="5">
    <location>
        <begin position="140"/>
        <end position="273"/>
    </location>
</feature>
<dbReference type="InterPro" id="IPR043128">
    <property type="entry name" value="Rev_trsase/Diguanyl_cyclase"/>
</dbReference>
<dbReference type="Pfam" id="PF00563">
    <property type="entry name" value="EAL"/>
    <property type="match status" value="1"/>
</dbReference>
<dbReference type="FunFam" id="3.30.70.270:FF:000001">
    <property type="entry name" value="Diguanylate cyclase domain protein"/>
    <property type="match status" value="1"/>
</dbReference>
<evidence type="ECO:0000259" key="5">
    <source>
        <dbReference type="PROSITE" id="PS50887"/>
    </source>
</evidence>
<dbReference type="NCBIfam" id="TIGR00229">
    <property type="entry name" value="sensory_box"/>
    <property type="match status" value="1"/>
</dbReference>
<dbReference type="InterPro" id="IPR000700">
    <property type="entry name" value="PAS-assoc_C"/>
</dbReference>
<feature type="domain" description="PAS" evidence="2">
    <location>
        <begin position="1"/>
        <end position="31"/>
    </location>
</feature>
<dbReference type="InterPro" id="IPR029787">
    <property type="entry name" value="Nucleotide_cyclase"/>
</dbReference>
<dbReference type="NCBIfam" id="TIGR00254">
    <property type="entry name" value="GGDEF"/>
    <property type="match status" value="1"/>
</dbReference>
<dbReference type="EMBL" id="CP011308">
    <property type="protein sequence ID" value="AKF25973.1"/>
    <property type="molecule type" value="Genomic_DNA"/>
</dbReference>
<dbReference type="InterPro" id="IPR001633">
    <property type="entry name" value="EAL_dom"/>
</dbReference>
<protein>
    <recommendedName>
        <fullName evidence="8">Diguanylate cyclase</fullName>
    </recommendedName>
</protein>
<dbReference type="Gene3D" id="3.20.20.450">
    <property type="entry name" value="EAL domain"/>
    <property type="match status" value="1"/>
</dbReference>
<dbReference type="SMART" id="SM00052">
    <property type="entry name" value="EAL"/>
    <property type="match status" value="1"/>
</dbReference>
<dbReference type="InterPro" id="IPR000160">
    <property type="entry name" value="GGDEF_dom"/>
</dbReference>
<dbReference type="GO" id="GO:0071111">
    <property type="term" value="F:cyclic-guanylate-specific phosphodiesterase activity"/>
    <property type="evidence" value="ECO:0007669"/>
    <property type="project" value="UniProtKB-EC"/>
</dbReference>
<accession>A0A7U4M328</accession>
<evidence type="ECO:0000259" key="2">
    <source>
        <dbReference type="PROSITE" id="PS50112"/>
    </source>
</evidence>
<dbReference type="Pfam" id="PF13426">
    <property type="entry name" value="PAS_9"/>
    <property type="match status" value="1"/>
</dbReference>
<dbReference type="InterPro" id="IPR052155">
    <property type="entry name" value="Biofilm_reg_signaling"/>
</dbReference>
<reference evidence="6 7" key="1">
    <citation type="submission" date="2015-04" db="EMBL/GenBank/DDBJ databases">
        <title>Complete genome sequence of Sulfurovum lithotrophicum ATCC BAA-797T.</title>
        <authorList>
            <person name="Ahn J."/>
            <person name="Park G."/>
            <person name="Jeon W."/>
            <person name="Jang Y."/>
            <person name="Jang M."/>
            <person name="Lee H."/>
            <person name="Lee H."/>
        </authorList>
    </citation>
    <scope>NUCLEOTIDE SEQUENCE [LARGE SCALE GENOMIC DNA]</scope>
    <source>
        <strain evidence="7">ATCC BAA-797 / 42BKT</strain>
    </source>
</reference>
<dbReference type="FunFam" id="3.20.20.450:FF:000001">
    <property type="entry name" value="Cyclic di-GMP phosphodiesterase yahA"/>
    <property type="match status" value="1"/>
</dbReference>
<dbReference type="PROSITE" id="PS50887">
    <property type="entry name" value="GGDEF"/>
    <property type="match status" value="1"/>
</dbReference>
<proteinExistence type="predicted"/>
<dbReference type="CDD" id="cd01948">
    <property type="entry name" value="EAL"/>
    <property type="match status" value="1"/>
</dbReference>
<dbReference type="PROSITE" id="PS50112">
    <property type="entry name" value="PAS"/>
    <property type="match status" value="1"/>
</dbReference>
<evidence type="ECO:0000259" key="3">
    <source>
        <dbReference type="PROSITE" id="PS50113"/>
    </source>
</evidence>
<evidence type="ECO:0000313" key="7">
    <source>
        <dbReference type="Proteomes" id="UP000034444"/>
    </source>
</evidence>
<dbReference type="GO" id="GO:0071732">
    <property type="term" value="P:cellular response to nitric oxide"/>
    <property type="evidence" value="ECO:0007669"/>
    <property type="project" value="UniProtKB-ARBA"/>
</dbReference>
<dbReference type="CDD" id="cd00130">
    <property type="entry name" value="PAS"/>
    <property type="match status" value="1"/>
</dbReference>
<dbReference type="KEGG" id="slh:YH65_05775"/>